<comment type="catalytic activity">
    <reaction evidence="4">
        <text>Random hydrolysis of (1-&gt;4)-beta-D-mannosidic linkages in mannans, galactomannans and glucomannans.</text>
        <dbReference type="EC" id="3.2.1.78"/>
    </reaction>
</comment>
<dbReference type="PIRSF" id="PIRSF018168">
    <property type="entry name" value="Mannan-1_4-beta-mannosidase"/>
    <property type="match status" value="1"/>
</dbReference>
<dbReference type="RefSeq" id="WP_103806884.1">
    <property type="nucleotide sequence ID" value="NZ_PQVG01000008.1"/>
</dbReference>
<name>A0A2S5A591_9FLAO</name>
<evidence type="ECO:0000256" key="8">
    <source>
        <dbReference type="PROSITE-ProRule" id="PRU01100"/>
    </source>
</evidence>
<feature type="domain" description="GH26" evidence="9">
    <location>
        <begin position="38"/>
        <end position="371"/>
    </location>
</feature>
<organism evidence="10 11">
    <name type="scientific">Flavobacterium alvei</name>
    <dbReference type="NCBI Taxonomy" id="2080416"/>
    <lineage>
        <taxon>Bacteria</taxon>
        <taxon>Pseudomonadati</taxon>
        <taxon>Bacteroidota</taxon>
        <taxon>Flavobacteriia</taxon>
        <taxon>Flavobacteriales</taxon>
        <taxon>Flavobacteriaceae</taxon>
        <taxon>Flavobacterium</taxon>
    </lineage>
</organism>
<comment type="similarity">
    <text evidence="1 4 8">Belongs to the glycosyl hydrolase 26 family.</text>
</comment>
<evidence type="ECO:0000313" key="10">
    <source>
        <dbReference type="EMBL" id="POY37760.1"/>
    </source>
</evidence>
<feature type="chain" id="PRO_5015377727" description="Mannan endo-1,4-beta-mannosidase" evidence="4">
    <location>
        <begin position="23"/>
        <end position="381"/>
    </location>
</feature>
<dbReference type="InterPro" id="IPR016714">
    <property type="entry name" value="MANB/E"/>
</dbReference>
<keyword evidence="4" id="KW-0119">Carbohydrate metabolism</keyword>
<accession>A0A2S5A591</accession>
<evidence type="ECO:0000259" key="9">
    <source>
        <dbReference type="PROSITE" id="PS51764"/>
    </source>
</evidence>
<dbReference type="OrthoDB" id="9816550at2"/>
<feature type="binding site" evidence="6">
    <location>
        <position position="263"/>
    </location>
    <ligand>
        <name>substrate</name>
    </ligand>
</feature>
<evidence type="ECO:0000256" key="1">
    <source>
        <dbReference type="ARBA" id="ARBA00007754"/>
    </source>
</evidence>
<keyword evidence="4" id="KW-0964">Secreted</keyword>
<dbReference type="PANTHER" id="PTHR40079:SF4">
    <property type="entry name" value="GH26 DOMAIN-CONTAINING PROTEIN-RELATED"/>
    <property type="match status" value="1"/>
</dbReference>
<evidence type="ECO:0000256" key="6">
    <source>
        <dbReference type="PIRSR" id="PIRSR018168-2"/>
    </source>
</evidence>
<dbReference type="GO" id="GO:0005576">
    <property type="term" value="C:extracellular region"/>
    <property type="evidence" value="ECO:0007669"/>
    <property type="project" value="UniProtKB-SubCell"/>
</dbReference>
<comment type="subcellular location">
    <subcellularLocation>
        <location evidence="4">Secreted</location>
    </subcellularLocation>
</comment>
<dbReference type="Gene3D" id="3.20.20.80">
    <property type="entry name" value="Glycosidases"/>
    <property type="match status" value="1"/>
</dbReference>
<dbReference type="GO" id="GO:0006080">
    <property type="term" value="P:substituted mannan metabolic process"/>
    <property type="evidence" value="ECO:0007669"/>
    <property type="project" value="UniProtKB-UniRule"/>
</dbReference>
<evidence type="ECO:0000256" key="5">
    <source>
        <dbReference type="PIRSR" id="PIRSR018168-1"/>
    </source>
</evidence>
<dbReference type="EMBL" id="PQVG01000008">
    <property type="protein sequence ID" value="POY37760.1"/>
    <property type="molecule type" value="Genomic_DNA"/>
</dbReference>
<feature type="binding site" evidence="6">
    <location>
        <position position="131"/>
    </location>
    <ligand>
        <name>substrate</name>
    </ligand>
</feature>
<proteinExistence type="inferred from homology"/>
<dbReference type="GO" id="GO:0016985">
    <property type="term" value="F:mannan endo-1,4-beta-mannosidase activity"/>
    <property type="evidence" value="ECO:0007669"/>
    <property type="project" value="UniProtKB-UniRule"/>
</dbReference>
<keyword evidence="4" id="KW-0732">Signal</keyword>
<evidence type="ECO:0000256" key="3">
    <source>
        <dbReference type="ARBA" id="ARBA00023295"/>
    </source>
</evidence>
<dbReference type="PRINTS" id="PR00739">
    <property type="entry name" value="GLHYDRLASE26"/>
</dbReference>
<keyword evidence="3 4" id="KW-0326">Glycosidase</keyword>
<dbReference type="InterPro" id="IPR017853">
    <property type="entry name" value="GH"/>
</dbReference>
<feature type="active site" description="Proton donor" evidence="5 8">
    <location>
        <position position="193"/>
    </location>
</feature>
<dbReference type="PROSITE" id="PS51257">
    <property type="entry name" value="PROKAR_LIPOPROTEIN"/>
    <property type="match status" value="1"/>
</dbReference>
<dbReference type="InterPro" id="IPR000805">
    <property type="entry name" value="Glyco_hydro_26"/>
</dbReference>
<evidence type="ECO:0000256" key="2">
    <source>
        <dbReference type="ARBA" id="ARBA00022801"/>
    </source>
</evidence>
<protein>
    <recommendedName>
        <fullName evidence="4">Mannan endo-1,4-beta-mannosidase</fullName>
        <ecNumber evidence="4">3.2.1.78</ecNumber>
    </recommendedName>
</protein>
<feature type="site" description="Plays an important role in maintaining the position of the catalytic nucleophile" evidence="7">
    <location>
        <position position="192"/>
    </location>
</feature>
<dbReference type="SUPFAM" id="SSF51445">
    <property type="entry name" value="(Trans)glycosidases"/>
    <property type="match status" value="1"/>
</dbReference>
<evidence type="ECO:0000256" key="7">
    <source>
        <dbReference type="PIRSR" id="PIRSR018168-3"/>
    </source>
</evidence>
<dbReference type="PROSITE" id="PS51764">
    <property type="entry name" value="GH26"/>
    <property type="match status" value="1"/>
</dbReference>
<dbReference type="Proteomes" id="UP000237310">
    <property type="component" value="Unassembled WGS sequence"/>
</dbReference>
<feature type="signal peptide" evidence="4">
    <location>
        <begin position="1"/>
        <end position="22"/>
    </location>
</feature>
<evidence type="ECO:0000313" key="11">
    <source>
        <dbReference type="Proteomes" id="UP000237310"/>
    </source>
</evidence>
<dbReference type="EC" id="3.2.1.78" evidence="4"/>
<keyword evidence="11" id="KW-1185">Reference proteome</keyword>
<dbReference type="Pfam" id="PF02156">
    <property type="entry name" value="Glyco_hydro_26"/>
    <property type="match status" value="1"/>
</dbReference>
<dbReference type="PANTHER" id="PTHR40079">
    <property type="entry name" value="MANNAN ENDO-1,4-BETA-MANNOSIDASE E-RELATED"/>
    <property type="match status" value="1"/>
</dbReference>
<sequence length="381" mass="44421">MKKHLILFVIIINIGISCASKAQTTNTKPSLADPKATVETKIMYKNLVTLVNKGILFGHQDDLAYGVNWKYEAGRSDVKDVTGDYPAVYGWDISGLEKKSDKNIDGVPFDKMRKYIIDGHSRGGLITLSWHVDNPLTGKNAWDTTPKSLVSALPGGKNHEKFKSWMDEVAKFILTLKDKNGKTIPILFRPYHELTGTWFWWCKNNASPEEFKTLWKFTFDYFQAKGLHNLIYVYNTADFKSKEDFLDYYPGFNYADVLSFDNYQYNDPTKDNSFVENCQRQFKIMNEIAQEQNKIMAFAETGYEAIPYDKWWTNTLMKAIGDYKISYVLLWRNHGWKEDEKKMHYYAPYKGQISEKDFVDFYNLDQILFEKEAAKEKLYNK</sequence>
<keyword evidence="2 4" id="KW-0378">Hydrolase</keyword>
<dbReference type="InterPro" id="IPR022790">
    <property type="entry name" value="GH26_dom"/>
</dbReference>
<feature type="binding site" evidence="6">
    <location>
        <position position="198"/>
    </location>
    <ligand>
        <name>substrate</name>
    </ligand>
</feature>
<comment type="caution">
    <text evidence="10">The sequence shown here is derived from an EMBL/GenBank/DDBJ whole genome shotgun (WGS) entry which is preliminary data.</text>
</comment>
<feature type="active site" description="Nucleophile" evidence="5 8">
    <location>
        <position position="300"/>
    </location>
</feature>
<dbReference type="AlphaFoldDB" id="A0A2S5A591"/>
<gene>
    <name evidence="10" type="ORF">C3L50_13920</name>
</gene>
<evidence type="ECO:0000256" key="4">
    <source>
        <dbReference type="PIRNR" id="PIRNR018168"/>
    </source>
</evidence>
<reference evidence="10 11" key="1">
    <citation type="submission" date="2018-01" db="EMBL/GenBank/DDBJ databases">
        <authorList>
            <person name="Gaut B.S."/>
            <person name="Morton B.R."/>
            <person name="Clegg M.T."/>
            <person name="Duvall M.R."/>
        </authorList>
    </citation>
    <scope>NUCLEOTIDE SEQUENCE [LARGE SCALE GENOMIC DNA]</scope>
    <source>
        <strain evidence="10 11">HR-AY</strain>
    </source>
</reference>